<gene>
    <name evidence="9" type="ORF">J0B03_08120</name>
</gene>
<dbReference type="Gene3D" id="3.30.450.40">
    <property type="match status" value="1"/>
</dbReference>
<keyword evidence="3" id="KW-0805">Transcription regulation</keyword>
<evidence type="ECO:0000256" key="2">
    <source>
        <dbReference type="ARBA" id="ARBA00022840"/>
    </source>
</evidence>
<dbReference type="PROSITE" id="PS50045">
    <property type="entry name" value="SIGMA54_INTERACT_4"/>
    <property type="match status" value="1"/>
</dbReference>
<dbReference type="Proteomes" id="UP000663499">
    <property type="component" value="Chromosome"/>
</dbReference>
<dbReference type="KEGG" id="alka:J0B03_08120"/>
<evidence type="ECO:0000259" key="8">
    <source>
        <dbReference type="PROSITE" id="PS50112"/>
    </source>
</evidence>
<feature type="domain" description="PAS" evidence="8">
    <location>
        <begin position="203"/>
        <end position="245"/>
    </location>
</feature>
<dbReference type="EMBL" id="CP071444">
    <property type="protein sequence ID" value="QSX07783.1"/>
    <property type="molecule type" value="Genomic_DNA"/>
</dbReference>
<dbReference type="InterPro" id="IPR025662">
    <property type="entry name" value="Sigma_54_int_dom_ATP-bd_1"/>
</dbReference>
<dbReference type="InterPro" id="IPR009057">
    <property type="entry name" value="Homeodomain-like_sf"/>
</dbReference>
<dbReference type="RefSeq" id="WP_207299125.1">
    <property type="nucleotide sequence ID" value="NZ_CP071444.1"/>
</dbReference>
<dbReference type="FunFam" id="3.40.50.300:FF:000006">
    <property type="entry name" value="DNA-binding transcriptional regulator NtrC"/>
    <property type="match status" value="1"/>
</dbReference>
<keyword evidence="5" id="KW-0804">Transcription</keyword>
<dbReference type="Pfam" id="PF00158">
    <property type="entry name" value="Sigma54_activat"/>
    <property type="match status" value="1"/>
</dbReference>
<dbReference type="Gene3D" id="3.40.50.300">
    <property type="entry name" value="P-loop containing nucleotide triphosphate hydrolases"/>
    <property type="match status" value="1"/>
</dbReference>
<dbReference type="InterPro" id="IPR025943">
    <property type="entry name" value="Sigma_54_int_dom_ATP-bd_2"/>
</dbReference>
<reference evidence="9" key="1">
    <citation type="submission" date="2021-03" db="EMBL/GenBank/DDBJ databases">
        <title>Alkalibacter marinus sp. nov., isolated from tidal flat sediment.</title>
        <authorList>
            <person name="Namirimu T."/>
            <person name="Yang J.-A."/>
            <person name="Yang S.-H."/>
            <person name="Kim Y.-J."/>
            <person name="Kwon K.K."/>
        </authorList>
    </citation>
    <scope>NUCLEOTIDE SEQUENCE</scope>
    <source>
        <strain evidence="9">ES005</strain>
    </source>
</reference>
<dbReference type="Pfam" id="PF02954">
    <property type="entry name" value="HTH_8"/>
    <property type="match status" value="1"/>
</dbReference>
<dbReference type="Pfam" id="PF25601">
    <property type="entry name" value="AAA_lid_14"/>
    <property type="match status" value="1"/>
</dbReference>
<dbReference type="PANTHER" id="PTHR32071">
    <property type="entry name" value="TRANSCRIPTIONAL REGULATORY PROTEIN"/>
    <property type="match status" value="1"/>
</dbReference>
<dbReference type="Gene3D" id="1.10.8.60">
    <property type="match status" value="1"/>
</dbReference>
<protein>
    <submittedName>
        <fullName evidence="9">Sigma-54-dependent Fis family transcriptional regulator</fullName>
    </submittedName>
</protein>
<dbReference type="CDD" id="cd00130">
    <property type="entry name" value="PAS"/>
    <property type="match status" value="1"/>
</dbReference>
<keyword evidence="2" id="KW-0067">ATP-binding</keyword>
<evidence type="ECO:0000259" key="7">
    <source>
        <dbReference type="PROSITE" id="PS50045"/>
    </source>
</evidence>
<dbReference type="InterPro" id="IPR029016">
    <property type="entry name" value="GAF-like_dom_sf"/>
</dbReference>
<dbReference type="SUPFAM" id="SSF52540">
    <property type="entry name" value="P-loop containing nucleoside triphosphate hydrolases"/>
    <property type="match status" value="1"/>
</dbReference>
<keyword evidence="1" id="KW-0547">Nucleotide-binding</keyword>
<dbReference type="PROSITE" id="PS00676">
    <property type="entry name" value="SIGMA54_INTERACT_2"/>
    <property type="match status" value="1"/>
</dbReference>
<evidence type="ECO:0000256" key="4">
    <source>
        <dbReference type="ARBA" id="ARBA00023125"/>
    </source>
</evidence>
<evidence type="ECO:0000256" key="5">
    <source>
        <dbReference type="ARBA" id="ARBA00023163"/>
    </source>
</evidence>
<dbReference type="SUPFAM" id="SSF46689">
    <property type="entry name" value="Homeodomain-like"/>
    <property type="match status" value="1"/>
</dbReference>
<dbReference type="Gene3D" id="1.10.10.60">
    <property type="entry name" value="Homeodomain-like"/>
    <property type="match status" value="1"/>
</dbReference>
<dbReference type="PROSITE" id="PS50112">
    <property type="entry name" value="PAS"/>
    <property type="match status" value="1"/>
</dbReference>
<dbReference type="PANTHER" id="PTHR32071:SF57">
    <property type="entry name" value="C4-DICARBOXYLATE TRANSPORT TRANSCRIPTIONAL REGULATORY PROTEIN DCTD"/>
    <property type="match status" value="1"/>
</dbReference>
<dbReference type="InterPro" id="IPR002078">
    <property type="entry name" value="Sigma_54_int"/>
</dbReference>
<dbReference type="GO" id="GO:0005524">
    <property type="term" value="F:ATP binding"/>
    <property type="evidence" value="ECO:0007669"/>
    <property type="project" value="UniProtKB-KW"/>
</dbReference>
<dbReference type="SUPFAM" id="SSF55785">
    <property type="entry name" value="PYP-like sensor domain (PAS domain)"/>
    <property type="match status" value="1"/>
</dbReference>
<evidence type="ECO:0000313" key="10">
    <source>
        <dbReference type="Proteomes" id="UP000663499"/>
    </source>
</evidence>
<feature type="compositionally biased region" description="Basic and acidic residues" evidence="6">
    <location>
        <begin position="574"/>
        <end position="594"/>
    </location>
</feature>
<dbReference type="NCBIfam" id="TIGR00229">
    <property type="entry name" value="sensory_box"/>
    <property type="match status" value="1"/>
</dbReference>
<dbReference type="PRINTS" id="PR01590">
    <property type="entry name" value="HTHFIS"/>
</dbReference>
<name>A0A974XDF5_9FIRM</name>
<dbReference type="GO" id="GO:0043565">
    <property type="term" value="F:sequence-specific DNA binding"/>
    <property type="evidence" value="ECO:0007669"/>
    <property type="project" value="InterPro"/>
</dbReference>
<dbReference type="PROSITE" id="PS00688">
    <property type="entry name" value="SIGMA54_INTERACT_3"/>
    <property type="match status" value="1"/>
</dbReference>
<keyword evidence="4" id="KW-0238">DNA-binding</keyword>
<dbReference type="InterPro" id="IPR000014">
    <property type="entry name" value="PAS"/>
</dbReference>
<dbReference type="InterPro" id="IPR027417">
    <property type="entry name" value="P-loop_NTPase"/>
</dbReference>
<dbReference type="Pfam" id="PF13426">
    <property type="entry name" value="PAS_9"/>
    <property type="match status" value="1"/>
</dbReference>
<dbReference type="InterPro" id="IPR002197">
    <property type="entry name" value="HTH_Fis"/>
</dbReference>
<dbReference type="InterPro" id="IPR003018">
    <property type="entry name" value="GAF"/>
</dbReference>
<evidence type="ECO:0000256" key="6">
    <source>
        <dbReference type="SAM" id="MobiDB-lite"/>
    </source>
</evidence>
<dbReference type="AlphaFoldDB" id="A0A974XDF5"/>
<dbReference type="Pfam" id="PF01590">
    <property type="entry name" value="GAF"/>
    <property type="match status" value="1"/>
</dbReference>
<keyword evidence="10" id="KW-1185">Reference proteome</keyword>
<dbReference type="InterPro" id="IPR003593">
    <property type="entry name" value="AAA+_ATPase"/>
</dbReference>
<dbReference type="InterPro" id="IPR025944">
    <property type="entry name" value="Sigma_54_int_dom_CS"/>
</dbReference>
<dbReference type="CDD" id="cd00009">
    <property type="entry name" value="AAA"/>
    <property type="match status" value="1"/>
</dbReference>
<evidence type="ECO:0000313" key="9">
    <source>
        <dbReference type="EMBL" id="QSX07783.1"/>
    </source>
</evidence>
<dbReference type="InterPro" id="IPR035965">
    <property type="entry name" value="PAS-like_dom_sf"/>
</dbReference>
<feature type="domain" description="Sigma-54 factor interaction" evidence="7">
    <location>
        <begin position="332"/>
        <end position="562"/>
    </location>
</feature>
<evidence type="ECO:0000256" key="3">
    <source>
        <dbReference type="ARBA" id="ARBA00023015"/>
    </source>
</evidence>
<proteinExistence type="predicted"/>
<evidence type="ECO:0000256" key="1">
    <source>
        <dbReference type="ARBA" id="ARBA00022741"/>
    </source>
</evidence>
<organism evidence="9 10">
    <name type="scientific">Alkalibacter rhizosphaerae</name>
    <dbReference type="NCBI Taxonomy" id="2815577"/>
    <lineage>
        <taxon>Bacteria</taxon>
        <taxon>Bacillati</taxon>
        <taxon>Bacillota</taxon>
        <taxon>Clostridia</taxon>
        <taxon>Eubacteriales</taxon>
        <taxon>Eubacteriaceae</taxon>
        <taxon>Alkalibacter</taxon>
    </lineage>
</organism>
<dbReference type="PROSITE" id="PS00675">
    <property type="entry name" value="SIGMA54_INTERACT_1"/>
    <property type="match status" value="1"/>
</dbReference>
<sequence length="648" mass="73317">MQTETGQSIENKNKVYIQRSHDRCRHYGVESDRIDSRRILDQKELFDKLENKRELILAAVPFMNHLYEFVKGSNFFVILTDEEGCILTLMGDETILSEAFSCKMIPGAYMDEKSIGTNAMGTCLAEGTPLQVSGEEHFITKYHRWTCSAAPIRKENGEILGILDITGYSKAVHSHTLGMVVAAANAVEKMLETQNYAKALRKAKVFHEKVLDAIVAGIVTSDAAGNILTANKGASDMFGYPADEFKQHRVEDLLVDWNLFQKEIFDGGKIMERDVPVRAKRNKLQFNLSVYPVREEVGDITNYILVFKEVRKQRKLADKLMGRHAIYTFDKIVGQDPNFLRVVDFAKKVANSRSNVLITGESGTGKELFAQSIHNHSQRQSEHFVAINCGAIPETLIESELFGYEEGAFTGAKATGHPGKFEIADGGTIFLDEIGEMPLDMQTRLLRVIEEGTVSRIGGIREIVVDVRVVAATNKNLLEEVERGRFRKDLFYRLNVLPVQLPPLREHKEDIPLFVSYFMDRITQKLNKRKVEISPEAMEQLKDHDWPGNVRELENFIELAVNTESLPPVFGDHPLGHKEEDRSSEKDSERNEPVSLEIMERQHIGKTYQYFEGNISRAAKALGIGRNTLYRKLEEYGIGASKKDNDPK</sequence>
<dbReference type="Gene3D" id="3.30.450.20">
    <property type="entry name" value="PAS domain"/>
    <property type="match status" value="1"/>
</dbReference>
<dbReference type="GO" id="GO:0006355">
    <property type="term" value="P:regulation of DNA-templated transcription"/>
    <property type="evidence" value="ECO:0007669"/>
    <property type="project" value="InterPro"/>
</dbReference>
<feature type="region of interest" description="Disordered" evidence="6">
    <location>
        <begin position="568"/>
        <end position="594"/>
    </location>
</feature>
<dbReference type="SMART" id="SM00382">
    <property type="entry name" value="AAA"/>
    <property type="match status" value="1"/>
</dbReference>
<dbReference type="InterPro" id="IPR058031">
    <property type="entry name" value="AAA_lid_NorR"/>
</dbReference>
<accession>A0A974XDF5</accession>